<dbReference type="PANTHER" id="PTHR47990">
    <property type="entry name" value="2-OXOGLUTARATE (2OG) AND FE(II)-DEPENDENT OXYGENASE SUPERFAMILY PROTEIN-RELATED"/>
    <property type="match status" value="1"/>
</dbReference>
<reference evidence="3 4" key="1">
    <citation type="submission" date="2014-04" db="EMBL/GenBank/DDBJ databases">
        <title>Evolutionary Origins and Diversification of the Mycorrhizal Mutualists.</title>
        <authorList>
            <consortium name="DOE Joint Genome Institute"/>
            <consortium name="Mycorrhizal Genomics Consortium"/>
            <person name="Kohler A."/>
            <person name="Kuo A."/>
            <person name="Nagy L.G."/>
            <person name="Floudas D."/>
            <person name="Copeland A."/>
            <person name="Barry K.W."/>
            <person name="Cichocki N."/>
            <person name="Veneault-Fourrey C."/>
            <person name="LaButti K."/>
            <person name="Lindquist E.A."/>
            <person name="Lipzen A."/>
            <person name="Lundell T."/>
            <person name="Morin E."/>
            <person name="Murat C."/>
            <person name="Riley R."/>
            <person name="Ohm R."/>
            <person name="Sun H."/>
            <person name="Tunlid A."/>
            <person name="Henrissat B."/>
            <person name="Grigoriev I.V."/>
            <person name="Hibbett D.S."/>
            <person name="Martin F."/>
        </authorList>
    </citation>
    <scope>NUCLEOTIDE SEQUENCE [LARGE SCALE GENOMIC DNA]</scope>
    <source>
        <strain evidence="3 4">Koide BX008</strain>
    </source>
</reference>
<dbReference type="SUPFAM" id="SSF51197">
    <property type="entry name" value="Clavaminate synthase-like"/>
    <property type="match status" value="1"/>
</dbReference>
<comment type="similarity">
    <text evidence="1">Belongs to the iron/ascorbate-dependent oxidoreductase family.</text>
</comment>
<dbReference type="PROSITE" id="PS51471">
    <property type="entry name" value="FE2OG_OXY"/>
    <property type="match status" value="1"/>
</dbReference>
<dbReference type="EMBL" id="KN818222">
    <property type="protein sequence ID" value="KIL71141.1"/>
    <property type="molecule type" value="Genomic_DNA"/>
</dbReference>
<evidence type="ECO:0000313" key="4">
    <source>
        <dbReference type="Proteomes" id="UP000054549"/>
    </source>
</evidence>
<keyword evidence="1" id="KW-0560">Oxidoreductase</keyword>
<feature type="domain" description="Fe2OG dioxygenase" evidence="2">
    <location>
        <begin position="176"/>
        <end position="279"/>
    </location>
</feature>
<evidence type="ECO:0000256" key="1">
    <source>
        <dbReference type="RuleBase" id="RU003682"/>
    </source>
</evidence>
<dbReference type="Pfam" id="PF14226">
    <property type="entry name" value="DIOX_N"/>
    <property type="match status" value="1"/>
</dbReference>
<dbReference type="HOGENOM" id="CLU_010119_4_2_1"/>
<dbReference type="InterPro" id="IPR027443">
    <property type="entry name" value="IPNS-like_sf"/>
</dbReference>
<dbReference type="InterPro" id="IPR050231">
    <property type="entry name" value="Iron_ascorbate_oxido_reductase"/>
</dbReference>
<dbReference type="InterPro" id="IPR044861">
    <property type="entry name" value="IPNS-like_FE2OG_OXY"/>
</dbReference>
<keyword evidence="4" id="KW-1185">Reference proteome</keyword>
<gene>
    <name evidence="3" type="ORF">M378DRAFT_64952</name>
</gene>
<accession>A0A0C2XNI5</accession>
<dbReference type="InterPro" id="IPR026992">
    <property type="entry name" value="DIOX_N"/>
</dbReference>
<dbReference type="STRING" id="946122.A0A0C2XNI5"/>
<dbReference type="GO" id="GO:0016491">
    <property type="term" value="F:oxidoreductase activity"/>
    <property type="evidence" value="ECO:0007669"/>
    <property type="project" value="UniProtKB-KW"/>
</dbReference>
<keyword evidence="1" id="KW-0479">Metal-binding</keyword>
<dbReference type="Gene3D" id="2.60.120.330">
    <property type="entry name" value="B-lactam Antibiotic, Isopenicillin N Synthase, Chain"/>
    <property type="match status" value="1"/>
</dbReference>
<dbReference type="AlphaFoldDB" id="A0A0C2XNI5"/>
<dbReference type="OrthoDB" id="406156at2759"/>
<dbReference type="InterPro" id="IPR005123">
    <property type="entry name" value="Oxoglu/Fe-dep_dioxygenase_dom"/>
</dbReference>
<organism evidence="3 4">
    <name type="scientific">Amanita muscaria (strain Koide BX008)</name>
    <dbReference type="NCBI Taxonomy" id="946122"/>
    <lineage>
        <taxon>Eukaryota</taxon>
        <taxon>Fungi</taxon>
        <taxon>Dikarya</taxon>
        <taxon>Basidiomycota</taxon>
        <taxon>Agaricomycotina</taxon>
        <taxon>Agaricomycetes</taxon>
        <taxon>Agaricomycetidae</taxon>
        <taxon>Agaricales</taxon>
        <taxon>Pluteineae</taxon>
        <taxon>Amanitaceae</taxon>
        <taxon>Amanita</taxon>
    </lineage>
</organism>
<dbReference type="InParanoid" id="A0A0C2XNI5"/>
<dbReference type="Proteomes" id="UP000054549">
    <property type="component" value="Unassembled WGS sequence"/>
</dbReference>
<evidence type="ECO:0000259" key="2">
    <source>
        <dbReference type="PROSITE" id="PS51471"/>
    </source>
</evidence>
<keyword evidence="1" id="KW-0408">Iron</keyword>
<protein>
    <recommendedName>
        <fullName evidence="2">Fe2OG dioxygenase domain-containing protein</fullName>
    </recommendedName>
</protein>
<dbReference type="Pfam" id="PF03171">
    <property type="entry name" value="2OG-FeII_Oxy"/>
    <property type="match status" value="1"/>
</dbReference>
<name>A0A0C2XNI5_AMAMK</name>
<proteinExistence type="inferred from homology"/>
<dbReference type="GO" id="GO:0046872">
    <property type="term" value="F:metal ion binding"/>
    <property type="evidence" value="ECO:0007669"/>
    <property type="project" value="UniProtKB-KW"/>
</dbReference>
<evidence type="ECO:0000313" key="3">
    <source>
        <dbReference type="EMBL" id="KIL71141.1"/>
    </source>
</evidence>
<sequence>MSYPPFPDNVPTHPLFIIDYELIQARDELELDRLWEAGTKLGFWYLRNHGVDKEVNDMFDMGVDIMALPLEEKMKFEQGDDGMSFGYKAVGANAVDAIGQLDTVECINIAKDDALAWPEVARREYPKVVNVHMKSSIAPFIRKSLEVNHTILDIFNQRLGLPPGELLRRHRMEEFSGSEARVIRNAASQDTHRPAIGSHTDFGTLSFLHNRLGGLQVLVPGTETWQYVKPIPGHAVCNVGDALAIFSGGILRSNVHRVLPPPGEQSKCERWSLVYFTRPGNSVLLNALLNESSLIADAITKRPEKNFKTVTTSYEWFSRRIKYQRIKNRKGPETWMASRGTEEMGT</sequence>